<evidence type="ECO:0000256" key="12">
    <source>
        <dbReference type="ARBA" id="ARBA00025527"/>
    </source>
</evidence>
<evidence type="ECO:0000256" key="1">
    <source>
        <dbReference type="ARBA" id="ARBA00001274"/>
    </source>
</evidence>
<dbReference type="EMBL" id="RBRK01000064">
    <property type="protein sequence ID" value="RMQ76815.1"/>
    <property type="molecule type" value="Genomic_DNA"/>
</dbReference>
<dbReference type="STRING" id="33069.AO065_08945"/>
<dbReference type="GO" id="GO:0030170">
    <property type="term" value="F:pyridoxal phosphate binding"/>
    <property type="evidence" value="ECO:0007669"/>
    <property type="project" value="InterPro"/>
</dbReference>
<dbReference type="CDD" id="cd01562">
    <property type="entry name" value="Thr-dehyd"/>
    <property type="match status" value="1"/>
</dbReference>
<evidence type="ECO:0000256" key="10">
    <source>
        <dbReference type="ARBA" id="ARBA00023239"/>
    </source>
</evidence>
<evidence type="ECO:0000256" key="2">
    <source>
        <dbReference type="ARBA" id="ARBA00001933"/>
    </source>
</evidence>
<organism evidence="15 16">
    <name type="scientific">Pseudomonas viridiflava</name>
    <name type="common">Phytomonas viridiflava</name>
    <dbReference type="NCBI Taxonomy" id="33069"/>
    <lineage>
        <taxon>Bacteria</taxon>
        <taxon>Pseudomonadati</taxon>
        <taxon>Pseudomonadota</taxon>
        <taxon>Gammaproteobacteria</taxon>
        <taxon>Pseudomonadales</taxon>
        <taxon>Pseudomonadaceae</taxon>
        <taxon>Pseudomonas</taxon>
    </lineage>
</organism>
<dbReference type="Proteomes" id="UP000271866">
    <property type="component" value="Unassembled WGS sequence"/>
</dbReference>
<dbReference type="CDD" id="cd04906">
    <property type="entry name" value="ACT_ThrD-I_1"/>
    <property type="match status" value="1"/>
</dbReference>
<dbReference type="PROSITE" id="PS00165">
    <property type="entry name" value="DEHYDRATASE_SER_THR"/>
    <property type="match status" value="1"/>
</dbReference>
<dbReference type="SUPFAM" id="SSF55021">
    <property type="entry name" value="ACT-like"/>
    <property type="match status" value="2"/>
</dbReference>
<comment type="pathway">
    <text evidence="3 13">Amino-acid biosynthesis; L-isoleucine biosynthesis; 2-oxobutanoate from L-threonine: step 1/1.</text>
</comment>
<dbReference type="EC" id="4.3.1.19" evidence="13"/>
<evidence type="ECO:0000256" key="6">
    <source>
        <dbReference type="ARBA" id="ARBA00022605"/>
    </source>
</evidence>
<dbReference type="InterPro" id="IPR036052">
    <property type="entry name" value="TrpB-like_PALP_sf"/>
</dbReference>
<evidence type="ECO:0000256" key="4">
    <source>
        <dbReference type="ARBA" id="ARBA00010869"/>
    </source>
</evidence>
<reference evidence="15 16" key="1">
    <citation type="submission" date="2018-08" db="EMBL/GenBank/DDBJ databases">
        <title>Recombination of ecologically and evolutionarily significant loci maintains genetic cohesion in the Pseudomonas syringae species complex.</title>
        <authorList>
            <person name="Dillon M."/>
            <person name="Thakur S."/>
            <person name="Almeida R.N.D."/>
            <person name="Weir B.S."/>
            <person name="Guttman D.S."/>
        </authorList>
    </citation>
    <scope>NUCLEOTIDE SEQUENCE [LARGE SCALE GENOMIC DNA]</scope>
    <source>
        <strain evidence="15 16">ICMP 11296</strain>
    </source>
</reference>
<dbReference type="AlphaFoldDB" id="A0A3M4IPV4"/>
<evidence type="ECO:0000256" key="11">
    <source>
        <dbReference type="ARBA" id="ARBA00023304"/>
    </source>
</evidence>
<dbReference type="FunFam" id="3.40.50.1100:FF:000008">
    <property type="entry name" value="L-threonine dehydratase"/>
    <property type="match status" value="1"/>
</dbReference>
<dbReference type="InterPro" id="IPR005787">
    <property type="entry name" value="Thr_deHydtase_biosynth"/>
</dbReference>
<dbReference type="UniPathway" id="UPA00047">
    <property type="reaction ID" value="UER00054"/>
</dbReference>
<dbReference type="NCBIfam" id="NF009130">
    <property type="entry name" value="PRK12483.1"/>
    <property type="match status" value="1"/>
</dbReference>
<dbReference type="PANTHER" id="PTHR48078:SF11">
    <property type="entry name" value="THREONINE DEHYDRATASE, MITOCHONDRIAL"/>
    <property type="match status" value="1"/>
</dbReference>
<evidence type="ECO:0000256" key="7">
    <source>
        <dbReference type="ARBA" id="ARBA00022624"/>
    </source>
</evidence>
<dbReference type="PANTHER" id="PTHR48078">
    <property type="entry name" value="THREONINE DEHYDRATASE, MITOCHONDRIAL-RELATED"/>
    <property type="match status" value="1"/>
</dbReference>
<dbReference type="FunFam" id="3.40.1020.10:FF:000001">
    <property type="entry name" value="L-threonine dehydratase"/>
    <property type="match status" value="1"/>
</dbReference>
<dbReference type="InterPro" id="IPR045865">
    <property type="entry name" value="ACT-like_dom_sf"/>
</dbReference>
<evidence type="ECO:0000256" key="13">
    <source>
        <dbReference type="RuleBase" id="RU362012"/>
    </source>
</evidence>
<dbReference type="GO" id="GO:0003941">
    <property type="term" value="F:L-serine ammonia-lyase activity"/>
    <property type="evidence" value="ECO:0007669"/>
    <property type="project" value="TreeGrafter"/>
</dbReference>
<comment type="cofactor">
    <cofactor evidence="2 13">
        <name>pyridoxal 5'-phosphate</name>
        <dbReference type="ChEBI" id="CHEBI:597326"/>
    </cofactor>
</comment>
<proteinExistence type="inferred from homology"/>
<evidence type="ECO:0000313" key="15">
    <source>
        <dbReference type="EMBL" id="RMQ76815.1"/>
    </source>
</evidence>
<dbReference type="InterPro" id="IPR050147">
    <property type="entry name" value="Ser/Thr_Dehydratase"/>
</dbReference>
<dbReference type="Pfam" id="PF00291">
    <property type="entry name" value="PALP"/>
    <property type="match status" value="1"/>
</dbReference>
<comment type="function">
    <text evidence="12 13">Catalyzes the anaerobic formation of alpha-ketobutyrate and ammonia from threonine in a two-step reaction. The first step involved a dehydration of threonine and a production of enamine intermediates (aminocrotonate), which tautomerizes to its imine form (iminobutyrate). Both intermediates are unstable and short-lived. The second step is the nonenzymatic hydrolysis of the enamine/imine intermediates to form 2-ketobutyrate and free ammonia. In the low water environment of the cell, the second step is accelerated by RidA.</text>
</comment>
<dbReference type="CDD" id="cd04907">
    <property type="entry name" value="ACT_ThrD-I_2"/>
    <property type="match status" value="1"/>
</dbReference>
<dbReference type="GO" id="GO:0009097">
    <property type="term" value="P:isoleucine biosynthetic process"/>
    <property type="evidence" value="ECO:0007669"/>
    <property type="project" value="UniProtKB-UniRule"/>
</dbReference>
<sequence>MRCKALSFVWSSFGTQGRLPDLARFVSDAAPMLEHYVKKILTSRVYDVAVETPLHGARQLSERLGNRVLLKREDLQPVFSFKIRGAYNKLAQLTAEEAARGVVTASAGNHAQGLALAARELGILATIVMPRTTPEIKVEGVRSRGATVVLHGDSFPEALAYSLKLVDEQGFVYIHPYDDPDTIAGQGTVAMEILRQQPGQLDAIFVPVGGGGLIAGIAAYVKYLRPEIKVIGVEPDDSNCLQAAMAAGERVVLSQVGLFADGVAVAQIGHHTFEVCRHYVDEVITVSTDEICAAIKDIYDDTRSITEPSGALGVAGIKKYVEQRGVSGQTLVAIDSGANVNFDRLRHVAERAELGEGREAIIAVTIPEQPGSFKAFCEAIGKRQITEFNYRYHTDREAHIFVGVQTHPENDPRSALIASLTGQGFPVLDLTDNELAKLHIRHMVGGHAERVDDEVVLRFEFPERPGALFNFLNRLGGRWTISMFHYRNHGAADGRVVAGLVVPEEERHLVGAALDEIGYPYWDESENPAYRLFLG</sequence>
<evidence type="ECO:0000256" key="9">
    <source>
        <dbReference type="ARBA" id="ARBA00022898"/>
    </source>
</evidence>
<protein>
    <recommendedName>
        <fullName evidence="13">L-threonine dehydratase</fullName>
        <ecNumber evidence="13">4.3.1.19</ecNumber>
    </recommendedName>
    <alternativeName>
        <fullName evidence="13">Threonine deaminase</fullName>
    </alternativeName>
</protein>
<feature type="domain" description="ACT-like" evidence="14">
    <location>
        <begin position="360"/>
        <end position="432"/>
    </location>
</feature>
<dbReference type="NCBIfam" id="TIGR01124">
    <property type="entry name" value="ilvA_2Cterm"/>
    <property type="match status" value="1"/>
</dbReference>
<keyword evidence="10 13" id="KW-0456">Lyase</keyword>
<name>A0A3M4IPV4_PSEVI</name>
<keyword evidence="7 13" id="KW-0412">Isoleucine biosynthesis</keyword>
<dbReference type="InterPro" id="IPR001721">
    <property type="entry name" value="TD_ACT-like"/>
</dbReference>
<dbReference type="GO" id="GO:0006565">
    <property type="term" value="P:L-serine catabolic process"/>
    <property type="evidence" value="ECO:0007669"/>
    <property type="project" value="TreeGrafter"/>
</dbReference>
<feature type="domain" description="ACT-like" evidence="14">
    <location>
        <begin position="455"/>
        <end position="526"/>
    </location>
</feature>
<dbReference type="InterPro" id="IPR038110">
    <property type="entry name" value="TD_ACT-like_sf"/>
</dbReference>
<dbReference type="InterPro" id="IPR000634">
    <property type="entry name" value="Ser/Thr_deHydtase_PyrdxlP-BS"/>
</dbReference>
<dbReference type="InterPro" id="IPR001926">
    <property type="entry name" value="TrpB-like_PALP"/>
</dbReference>
<evidence type="ECO:0000256" key="3">
    <source>
        <dbReference type="ARBA" id="ARBA00004810"/>
    </source>
</evidence>
<evidence type="ECO:0000259" key="14">
    <source>
        <dbReference type="PROSITE" id="PS51672"/>
    </source>
</evidence>
<accession>A0A3M4IPV4</accession>
<comment type="subunit">
    <text evidence="5 13">Homotetramer.</text>
</comment>
<dbReference type="PROSITE" id="PS51672">
    <property type="entry name" value="ACT_LIKE"/>
    <property type="match status" value="2"/>
</dbReference>
<keyword evidence="11 13" id="KW-0100">Branched-chain amino acid biosynthesis</keyword>
<dbReference type="Gene3D" id="3.40.1020.10">
    <property type="entry name" value="Biosynthetic Threonine Deaminase, Domain 3"/>
    <property type="match status" value="1"/>
</dbReference>
<dbReference type="GO" id="GO:0004794">
    <property type="term" value="F:threonine deaminase activity"/>
    <property type="evidence" value="ECO:0007669"/>
    <property type="project" value="UniProtKB-UniRule"/>
</dbReference>
<keyword evidence="9 13" id="KW-0663">Pyridoxal phosphate</keyword>
<keyword evidence="8" id="KW-0677">Repeat</keyword>
<evidence type="ECO:0000256" key="5">
    <source>
        <dbReference type="ARBA" id="ARBA00011881"/>
    </source>
</evidence>
<evidence type="ECO:0000256" key="8">
    <source>
        <dbReference type="ARBA" id="ARBA00022737"/>
    </source>
</evidence>
<dbReference type="SUPFAM" id="SSF53686">
    <property type="entry name" value="Tryptophan synthase beta subunit-like PLP-dependent enzymes"/>
    <property type="match status" value="1"/>
</dbReference>
<comment type="catalytic activity">
    <reaction evidence="1 13">
        <text>L-threonine = 2-oxobutanoate + NH4(+)</text>
        <dbReference type="Rhea" id="RHEA:22108"/>
        <dbReference type="ChEBI" id="CHEBI:16763"/>
        <dbReference type="ChEBI" id="CHEBI:28938"/>
        <dbReference type="ChEBI" id="CHEBI:57926"/>
        <dbReference type="EC" id="4.3.1.19"/>
    </reaction>
</comment>
<dbReference type="Gene3D" id="3.40.50.1100">
    <property type="match status" value="2"/>
</dbReference>
<evidence type="ECO:0000313" key="16">
    <source>
        <dbReference type="Proteomes" id="UP000271866"/>
    </source>
</evidence>
<keyword evidence="6 13" id="KW-0028">Amino-acid biosynthesis</keyword>
<dbReference type="GO" id="GO:0006567">
    <property type="term" value="P:L-threonine catabolic process"/>
    <property type="evidence" value="ECO:0007669"/>
    <property type="project" value="TreeGrafter"/>
</dbReference>
<dbReference type="NCBIfam" id="NF006674">
    <property type="entry name" value="PRK09224.1"/>
    <property type="match status" value="1"/>
</dbReference>
<gene>
    <name evidence="13" type="primary">ilvA</name>
    <name evidence="15" type="ORF">ALP98_01049</name>
</gene>
<comment type="similarity">
    <text evidence="4 13">Belongs to the serine/threonine dehydratase family.</text>
</comment>
<dbReference type="Pfam" id="PF00585">
    <property type="entry name" value="Thr_dehydrat_C"/>
    <property type="match status" value="2"/>
</dbReference>
<comment type="caution">
    <text evidence="15">The sequence shown here is derived from an EMBL/GenBank/DDBJ whole genome shotgun (WGS) entry which is preliminary data.</text>
</comment>